<evidence type="ECO:0000256" key="1">
    <source>
        <dbReference type="ARBA" id="ARBA00004123"/>
    </source>
</evidence>
<dbReference type="InterPro" id="IPR001005">
    <property type="entry name" value="SANT/Myb"/>
</dbReference>
<keyword evidence="9" id="KW-1185">Reference proteome</keyword>
<dbReference type="eggNOG" id="ENOG502QWQD">
    <property type="taxonomic scope" value="Eukaryota"/>
</dbReference>
<evidence type="ECO:0000256" key="2">
    <source>
        <dbReference type="ARBA" id="ARBA00023015"/>
    </source>
</evidence>
<dbReference type="PROSITE" id="PS51294">
    <property type="entry name" value="HTH_MYB"/>
    <property type="match status" value="1"/>
</dbReference>
<dbReference type="Pfam" id="PF26575">
    <property type="entry name" value="HHO5_N"/>
    <property type="match status" value="1"/>
</dbReference>
<dbReference type="PhylomeDB" id="A0A022RCD5"/>
<dbReference type="InterPro" id="IPR017930">
    <property type="entry name" value="Myb_dom"/>
</dbReference>
<dbReference type="Gene3D" id="1.10.10.60">
    <property type="entry name" value="Homeodomain-like"/>
    <property type="match status" value="1"/>
</dbReference>
<dbReference type="KEGG" id="egt:105957584"/>
<keyword evidence="4" id="KW-0804">Transcription</keyword>
<feature type="compositionally biased region" description="Basic and acidic residues" evidence="6">
    <location>
        <begin position="383"/>
        <end position="394"/>
    </location>
</feature>
<dbReference type="Pfam" id="PF00249">
    <property type="entry name" value="Myb_DNA-binding"/>
    <property type="match status" value="1"/>
</dbReference>
<evidence type="ECO:0000256" key="6">
    <source>
        <dbReference type="SAM" id="MobiDB-lite"/>
    </source>
</evidence>
<proteinExistence type="predicted"/>
<dbReference type="InterPro" id="IPR044787">
    <property type="entry name" value="HHO5-like"/>
</dbReference>
<organism evidence="8 9">
    <name type="scientific">Erythranthe guttata</name>
    <name type="common">Yellow monkey flower</name>
    <name type="synonym">Mimulus guttatus</name>
    <dbReference type="NCBI Taxonomy" id="4155"/>
    <lineage>
        <taxon>Eukaryota</taxon>
        <taxon>Viridiplantae</taxon>
        <taxon>Streptophyta</taxon>
        <taxon>Embryophyta</taxon>
        <taxon>Tracheophyta</taxon>
        <taxon>Spermatophyta</taxon>
        <taxon>Magnoliopsida</taxon>
        <taxon>eudicotyledons</taxon>
        <taxon>Gunneridae</taxon>
        <taxon>Pentapetalae</taxon>
        <taxon>asterids</taxon>
        <taxon>lamiids</taxon>
        <taxon>Lamiales</taxon>
        <taxon>Phrymaceae</taxon>
        <taxon>Erythranthe</taxon>
    </lineage>
</organism>
<dbReference type="SUPFAM" id="SSF46689">
    <property type="entry name" value="Homeodomain-like"/>
    <property type="match status" value="1"/>
</dbReference>
<dbReference type="InterPro" id="IPR009057">
    <property type="entry name" value="Homeodomain-like_sf"/>
</dbReference>
<dbReference type="PANTHER" id="PTHR31003">
    <property type="entry name" value="MYB FAMILY TRANSCRIPTION FACTOR"/>
    <property type="match status" value="1"/>
</dbReference>
<feature type="region of interest" description="Disordered" evidence="6">
    <location>
        <begin position="111"/>
        <end position="131"/>
    </location>
</feature>
<dbReference type="OMA" id="AMGDCIR"/>
<dbReference type="GO" id="GO:0003677">
    <property type="term" value="F:DNA binding"/>
    <property type="evidence" value="ECO:0007669"/>
    <property type="project" value="UniProtKB-KW"/>
</dbReference>
<keyword evidence="2" id="KW-0805">Transcription regulation</keyword>
<evidence type="ECO:0000256" key="4">
    <source>
        <dbReference type="ARBA" id="ARBA00023163"/>
    </source>
</evidence>
<evidence type="ECO:0000256" key="3">
    <source>
        <dbReference type="ARBA" id="ARBA00023125"/>
    </source>
</evidence>
<dbReference type="EMBL" id="KI630513">
    <property type="protein sequence ID" value="EYU37714.1"/>
    <property type="molecule type" value="Genomic_DNA"/>
</dbReference>
<protein>
    <recommendedName>
        <fullName evidence="7">HTH myb-type domain-containing protein</fullName>
    </recommendedName>
</protein>
<keyword evidence="3" id="KW-0238">DNA-binding</keyword>
<evidence type="ECO:0000313" key="8">
    <source>
        <dbReference type="EMBL" id="EYU37714.1"/>
    </source>
</evidence>
<dbReference type="Proteomes" id="UP000030748">
    <property type="component" value="Unassembled WGS sequence"/>
</dbReference>
<dbReference type="GO" id="GO:0003700">
    <property type="term" value="F:DNA-binding transcription factor activity"/>
    <property type="evidence" value="ECO:0007669"/>
    <property type="project" value="InterPro"/>
</dbReference>
<feature type="compositionally biased region" description="Polar residues" evidence="6">
    <location>
        <begin position="257"/>
        <end position="271"/>
    </location>
</feature>
<feature type="domain" description="HTH myb-type" evidence="7">
    <location>
        <begin position="270"/>
        <end position="330"/>
    </location>
</feature>
<keyword evidence="5" id="KW-0539">Nucleus</keyword>
<feature type="region of interest" description="Disordered" evidence="6">
    <location>
        <begin position="339"/>
        <end position="394"/>
    </location>
</feature>
<dbReference type="STRING" id="4155.A0A022RCD5"/>
<dbReference type="OrthoDB" id="1908613at2759"/>
<reference evidence="8 9" key="1">
    <citation type="journal article" date="2013" name="Proc. Natl. Acad. Sci. U.S.A.">
        <title>Fine-scale variation in meiotic recombination in Mimulus inferred from population shotgun sequencing.</title>
        <authorList>
            <person name="Hellsten U."/>
            <person name="Wright K.M."/>
            <person name="Jenkins J."/>
            <person name="Shu S."/>
            <person name="Yuan Y."/>
            <person name="Wessler S.R."/>
            <person name="Schmutz J."/>
            <person name="Willis J.H."/>
            <person name="Rokhsar D.S."/>
        </authorList>
    </citation>
    <scope>NUCLEOTIDE SEQUENCE [LARGE SCALE GENOMIC DNA]</scope>
    <source>
        <strain evidence="9">cv. DUN x IM62</strain>
    </source>
</reference>
<feature type="compositionally biased region" description="Polar residues" evidence="6">
    <location>
        <begin position="342"/>
        <end position="359"/>
    </location>
</feature>
<dbReference type="InterPro" id="IPR058673">
    <property type="entry name" value="HHO5-like_N"/>
</dbReference>
<gene>
    <name evidence="8" type="ORF">MIMGU_mgv1a007808mg</name>
</gene>
<feature type="region of interest" description="Disordered" evidence="6">
    <location>
        <begin position="246"/>
        <end position="278"/>
    </location>
</feature>
<evidence type="ECO:0000256" key="5">
    <source>
        <dbReference type="ARBA" id="ARBA00023242"/>
    </source>
</evidence>
<feature type="compositionally biased region" description="Low complexity" evidence="6">
    <location>
        <begin position="246"/>
        <end position="256"/>
    </location>
</feature>
<name>A0A022RCD5_ERYGU</name>
<evidence type="ECO:0000313" key="9">
    <source>
        <dbReference type="Proteomes" id="UP000030748"/>
    </source>
</evidence>
<dbReference type="GO" id="GO:0005634">
    <property type="term" value="C:nucleus"/>
    <property type="evidence" value="ECO:0007669"/>
    <property type="project" value="UniProtKB-SubCell"/>
</dbReference>
<dbReference type="AlphaFoldDB" id="A0A022RCD5"/>
<comment type="subcellular location">
    <subcellularLocation>
        <location evidence="1">Nucleus</location>
    </subcellularLocation>
</comment>
<dbReference type="InterPro" id="IPR006447">
    <property type="entry name" value="Myb_dom_plants"/>
</dbReference>
<evidence type="ECO:0000259" key="7">
    <source>
        <dbReference type="PROSITE" id="PS51294"/>
    </source>
</evidence>
<feature type="compositionally biased region" description="Low complexity" evidence="6">
    <location>
        <begin position="147"/>
        <end position="163"/>
    </location>
</feature>
<sequence length="394" mass="44046">MASLFSSELTLDCRFSPNSCYKETIGGISAQVSRSEALSEKISELVDYVNSLQDEMNKIGGFKRELPHCMRLLKEEIGKMKEEMAELEKCNAEPPVLEEFIPLKKICTDEKDDDKVEGNNKEKDKDVSSKEKMNWMSSVQLWNSDANNQNPDTDFNNNKLSLKPENKKKRKEEEVNRGVMDDLSQSGKIRTVGRAFVPFKGCANFPVMTVGKEDKNVLTVPKLSLCTPEIKNSMDAITSISFIPKSSSSKLGSLSSTNIRSSLKSGQQQNSRKQRRCWSPELHRKFVNALQSLGGSQAATPKQIRDHMQVDGLTNDEVKSHLQKFRLHTRKATLKSGGMWMSQEQCGESSKQNNCQSGSPEGPLQLGGSSVGYSSEYEDDDKSESHTHLSVRDS</sequence>
<accession>A0A022RCD5</accession>
<feature type="region of interest" description="Disordered" evidence="6">
    <location>
        <begin position="143"/>
        <end position="179"/>
    </location>
</feature>
<dbReference type="NCBIfam" id="TIGR01557">
    <property type="entry name" value="myb_SHAQKYF"/>
    <property type="match status" value="1"/>
</dbReference>
<dbReference type="PANTHER" id="PTHR31003:SF3">
    <property type="entry name" value="HOMEODOMAIN-LIKE SUPERFAMILY PROTEIN-RELATED"/>
    <property type="match status" value="1"/>
</dbReference>
<dbReference type="FunFam" id="1.10.10.60:FF:000002">
    <property type="entry name" value="Myb family transcription factor"/>
    <property type="match status" value="1"/>
</dbReference>